<dbReference type="AlphaFoldDB" id="A0A835Z926"/>
<evidence type="ECO:0000313" key="1">
    <source>
        <dbReference type="EMBL" id="KAG5184518.1"/>
    </source>
</evidence>
<dbReference type="EMBL" id="JAFCMP010000162">
    <property type="protein sequence ID" value="KAG5184518.1"/>
    <property type="molecule type" value="Genomic_DNA"/>
</dbReference>
<comment type="caution">
    <text evidence="1">The sequence shown here is derived from an EMBL/GenBank/DDBJ whole genome shotgun (WGS) entry which is preliminary data.</text>
</comment>
<dbReference type="SUPFAM" id="SSF55486">
    <property type="entry name" value="Metalloproteases ('zincins'), catalytic domain"/>
    <property type="match status" value="1"/>
</dbReference>
<reference evidence="1" key="1">
    <citation type="submission" date="2021-02" db="EMBL/GenBank/DDBJ databases">
        <title>First Annotated Genome of the Yellow-green Alga Tribonema minus.</title>
        <authorList>
            <person name="Mahan K.M."/>
        </authorList>
    </citation>
    <scope>NUCLEOTIDE SEQUENCE</scope>
    <source>
        <strain evidence="1">UTEX B ZZ1240</strain>
    </source>
</reference>
<dbReference type="Proteomes" id="UP000664859">
    <property type="component" value="Unassembled WGS sequence"/>
</dbReference>
<gene>
    <name evidence="1" type="ORF">JKP88DRAFT_150792</name>
</gene>
<feature type="non-terminal residue" evidence="1">
    <location>
        <position position="231"/>
    </location>
</feature>
<proteinExistence type="predicted"/>
<evidence type="ECO:0000313" key="2">
    <source>
        <dbReference type="Proteomes" id="UP000664859"/>
    </source>
</evidence>
<protein>
    <submittedName>
        <fullName evidence="1">Uncharacterized protein</fullName>
    </submittedName>
</protein>
<sequence>SNGTVTLASGRRLDDGSVIRVLFAYTTPTRDRWGHSTIVSMIVGGVASANQALSNSGAGFKIVAAHIMHAQWSHDSSGHIVSLSALNYGEVPGIVAARKLYKADLVQMVIDNGEYCGYGNLMDTASSSFGKYAHSVIHGGCYAQLSHVHEIGHNLGARHDAADSTASTTWPYALGWRYCDDGKGAGPYFRTVMSYSCPGAARVPYFSSPNKFYQGLPTGNAGADNARVLRQ</sequence>
<dbReference type="Pfam" id="PF13688">
    <property type="entry name" value="Reprolysin_5"/>
    <property type="match status" value="1"/>
</dbReference>
<keyword evidence="2" id="KW-1185">Reference proteome</keyword>
<accession>A0A835Z926</accession>
<dbReference type="GO" id="GO:0008237">
    <property type="term" value="F:metallopeptidase activity"/>
    <property type="evidence" value="ECO:0007669"/>
    <property type="project" value="InterPro"/>
</dbReference>
<name>A0A835Z926_9STRA</name>
<feature type="non-terminal residue" evidence="1">
    <location>
        <position position="1"/>
    </location>
</feature>
<dbReference type="Gene3D" id="3.40.390.10">
    <property type="entry name" value="Collagenase (Catalytic Domain)"/>
    <property type="match status" value="1"/>
</dbReference>
<organism evidence="1 2">
    <name type="scientific">Tribonema minus</name>
    <dbReference type="NCBI Taxonomy" id="303371"/>
    <lineage>
        <taxon>Eukaryota</taxon>
        <taxon>Sar</taxon>
        <taxon>Stramenopiles</taxon>
        <taxon>Ochrophyta</taxon>
        <taxon>PX clade</taxon>
        <taxon>Xanthophyceae</taxon>
        <taxon>Tribonematales</taxon>
        <taxon>Tribonemataceae</taxon>
        <taxon>Tribonema</taxon>
    </lineage>
</organism>
<dbReference type="OrthoDB" id="49539at2759"/>
<dbReference type="InterPro" id="IPR024079">
    <property type="entry name" value="MetalloPept_cat_dom_sf"/>
</dbReference>